<evidence type="ECO:0000313" key="2">
    <source>
        <dbReference type="EMBL" id="KAJ8972549.1"/>
    </source>
</evidence>
<accession>A0AAV8ZUR1</accession>
<feature type="compositionally biased region" description="Basic and acidic residues" evidence="1">
    <location>
        <begin position="39"/>
        <end position="63"/>
    </location>
</feature>
<reference evidence="2" key="1">
    <citation type="journal article" date="2023" name="Insect Mol. Biol.">
        <title>Genome sequencing provides insights into the evolution of gene families encoding plant cell wall-degrading enzymes in longhorned beetles.</title>
        <authorList>
            <person name="Shin N.R."/>
            <person name="Okamura Y."/>
            <person name="Kirsch R."/>
            <person name="Pauchet Y."/>
        </authorList>
    </citation>
    <scope>NUCLEOTIDE SEQUENCE</scope>
    <source>
        <strain evidence="2">RBIC_L_NR</strain>
    </source>
</reference>
<dbReference type="AlphaFoldDB" id="A0AAV8ZUR1"/>
<evidence type="ECO:0000256" key="1">
    <source>
        <dbReference type="SAM" id="MobiDB-lite"/>
    </source>
</evidence>
<protein>
    <submittedName>
        <fullName evidence="2">Uncharacterized protein</fullName>
    </submittedName>
</protein>
<evidence type="ECO:0000313" key="3">
    <source>
        <dbReference type="Proteomes" id="UP001162156"/>
    </source>
</evidence>
<comment type="caution">
    <text evidence="2">The sequence shown here is derived from an EMBL/GenBank/DDBJ whole genome shotgun (WGS) entry which is preliminary data.</text>
</comment>
<name>A0AAV8ZUR1_9CUCU</name>
<organism evidence="2 3">
    <name type="scientific">Rhamnusium bicolor</name>
    <dbReference type="NCBI Taxonomy" id="1586634"/>
    <lineage>
        <taxon>Eukaryota</taxon>
        <taxon>Metazoa</taxon>
        <taxon>Ecdysozoa</taxon>
        <taxon>Arthropoda</taxon>
        <taxon>Hexapoda</taxon>
        <taxon>Insecta</taxon>
        <taxon>Pterygota</taxon>
        <taxon>Neoptera</taxon>
        <taxon>Endopterygota</taxon>
        <taxon>Coleoptera</taxon>
        <taxon>Polyphaga</taxon>
        <taxon>Cucujiformia</taxon>
        <taxon>Chrysomeloidea</taxon>
        <taxon>Cerambycidae</taxon>
        <taxon>Lepturinae</taxon>
        <taxon>Rhagiini</taxon>
        <taxon>Rhamnusium</taxon>
    </lineage>
</organism>
<proteinExistence type="predicted"/>
<sequence>MSNFFPKVVKRIIPLYFHQIRCLPRWSSRQPVRVIPAEQYDKSNDTQIKNKETRKKTPSEKPDALHKINWKYKTNSLEDVTKFAPPLQYKLKTSTNEKPLTIRKTKKSTSETTDVLEATIDKDGSFIYTKMNNNDSRIGSILVELKSKKEKETKDLMLLEGKRLIKDR</sequence>
<feature type="region of interest" description="Disordered" evidence="1">
    <location>
        <begin position="37"/>
        <end position="63"/>
    </location>
</feature>
<keyword evidence="3" id="KW-1185">Reference proteome</keyword>
<dbReference type="EMBL" id="JANEYF010000040">
    <property type="protein sequence ID" value="KAJ8972549.1"/>
    <property type="molecule type" value="Genomic_DNA"/>
</dbReference>
<dbReference type="Proteomes" id="UP001162156">
    <property type="component" value="Unassembled WGS sequence"/>
</dbReference>
<gene>
    <name evidence="2" type="ORF">NQ314_000136</name>
</gene>